<dbReference type="InterPro" id="IPR036388">
    <property type="entry name" value="WH-like_DNA-bd_sf"/>
</dbReference>
<dbReference type="SUPFAM" id="SSF53850">
    <property type="entry name" value="Periplasmic binding protein-like II"/>
    <property type="match status" value="1"/>
</dbReference>
<keyword evidence="4" id="KW-0804">Transcription</keyword>
<dbReference type="CDD" id="cd08419">
    <property type="entry name" value="PBP2_CbbR_RubisCO_like"/>
    <property type="match status" value="1"/>
</dbReference>
<keyword evidence="2" id="KW-0805">Transcription regulation</keyword>
<dbReference type="EMBL" id="FMWO01000045">
    <property type="protein sequence ID" value="SCZ85394.1"/>
    <property type="molecule type" value="Genomic_DNA"/>
</dbReference>
<dbReference type="STRING" id="51642.NSMM_380016"/>
<dbReference type="InterPro" id="IPR036390">
    <property type="entry name" value="WH_DNA-bd_sf"/>
</dbReference>
<gene>
    <name evidence="6" type="primary">rbcR</name>
    <name evidence="6" type="ORF">NSMM_380016</name>
</gene>
<dbReference type="AlphaFoldDB" id="A0A1G5SDX6"/>
<dbReference type="GO" id="GO:0000976">
    <property type="term" value="F:transcription cis-regulatory region binding"/>
    <property type="evidence" value="ECO:0007669"/>
    <property type="project" value="TreeGrafter"/>
</dbReference>
<dbReference type="InterPro" id="IPR005119">
    <property type="entry name" value="LysR_subst-bd"/>
</dbReference>
<dbReference type="SUPFAM" id="SSF46785">
    <property type="entry name" value="Winged helix' DNA-binding domain"/>
    <property type="match status" value="1"/>
</dbReference>
<dbReference type="Pfam" id="PF00126">
    <property type="entry name" value="HTH_1"/>
    <property type="match status" value="1"/>
</dbReference>
<keyword evidence="7" id="KW-1185">Reference proteome</keyword>
<feature type="domain" description="HTH lysR-type" evidence="5">
    <location>
        <begin position="11"/>
        <end position="68"/>
    </location>
</feature>
<evidence type="ECO:0000259" key="5">
    <source>
        <dbReference type="PROSITE" id="PS50931"/>
    </source>
</evidence>
<dbReference type="Gene3D" id="3.40.190.290">
    <property type="match status" value="1"/>
</dbReference>
<evidence type="ECO:0000313" key="7">
    <source>
        <dbReference type="Proteomes" id="UP000198729"/>
    </source>
</evidence>
<accession>A0A1G5SDX6</accession>
<dbReference type="InterPro" id="IPR000847">
    <property type="entry name" value="LysR_HTH_N"/>
</dbReference>
<proteinExistence type="inferred from homology"/>
<evidence type="ECO:0000256" key="2">
    <source>
        <dbReference type="ARBA" id="ARBA00023015"/>
    </source>
</evidence>
<protein>
    <submittedName>
        <fullName evidence="6">RuBisCO operon transcriptional regulator</fullName>
    </submittedName>
</protein>
<dbReference type="Gene3D" id="1.10.10.10">
    <property type="entry name" value="Winged helix-like DNA-binding domain superfamily/Winged helix DNA-binding domain"/>
    <property type="match status" value="1"/>
</dbReference>
<evidence type="ECO:0000313" key="6">
    <source>
        <dbReference type="EMBL" id="SCZ85394.1"/>
    </source>
</evidence>
<keyword evidence="3" id="KW-0238">DNA-binding</keyword>
<evidence type="ECO:0000256" key="4">
    <source>
        <dbReference type="ARBA" id="ARBA00023163"/>
    </source>
</evidence>
<dbReference type="Pfam" id="PF03466">
    <property type="entry name" value="LysR_substrate"/>
    <property type="match status" value="1"/>
</dbReference>
<comment type="similarity">
    <text evidence="1">Belongs to the LysR transcriptional regulatory family.</text>
</comment>
<organism evidence="6 7">
    <name type="scientific">Nitrosomonas mobilis</name>
    <dbReference type="NCBI Taxonomy" id="51642"/>
    <lineage>
        <taxon>Bacteria</taxon>
        <taxon>Pseudomonadati</taxon>
        <taxon>Pseudomonadota</taxon>
        <taxon>Betaproteobacteria</taxon>
        <taxon>Nitrosomonadales</taxon>
        <taxon>Nitrosomonadaceae</taxon>
        <taxon>Nitrosomonas</taxon>
    </lineage>
</organism>
<sequence length="319" mass="36016">MIKLYLTMLHITLRQLKVFESVARLLNFTRAAEELHLTQPAVSIQIKQLEAIVALPLFEQMGKRIYLTEAGQELFNYSRSISQQLADMELALEELKGVQRGKLNIAVVSTANYFVPGLLARFTQRYPDITISLHVSNRENVLRQLADNLTDLAIMGQPPGGIDISSETFLENPLVIIAPPDHPLCGERQIPEKRLEQEIFLVREPGSGTRSAMERFFAQAKIRIHKGMEADTTEAIKQGIQAGMGLGIMSIHTIRLELETGRLKILDVQGFPIIRDWYVVHRKNKRLSSISIAFKQFLLQEAAILVTGNMIDTAPRRNH</sequence>
<dbReference type="PROSITE" id="PS50931">
    <property type="entry name" value="HTH_LYSR"/>
    <property type="match status" value="1"/>
</dbReference>
<reference evidence="6 7" key="1">
    <citation type="submission" date="2016-10" db="EMBL/GenBank/DDBJ databases">
        <authorList>
            <person name="de Groot N.N."/>
        </authorList>
    </citation>
    <scope>NUCLEOTIDE SEQUENCE [LARGE SCALE GENOMIC DNA]</scope>
    <source>
        <strain evidence="6">1</strain>
    </source>
</reference>
<evidence type="ECO:0000256" key="3">
    <source>
        <dbReference type="ARBA" id="ARBA00023125"/>
    </source>
</evidence>
<dbReference type="FunFam" id="1.10.10.10:FF:000001">
    <property type="entry name" value="LysR family transcriptional regulator"/>
    <property type="match status" value="1"/>
</dbReference>
<evidence type="ECO:0000256" key="1">
    <source>
        <dbReference type="ARBA" id="ARBA00009437"/>
    </source>
</evidence>
<dbReference type="GO" id="GO:0003700">
    <property type="term" value="F:DNA-binding transcription factor activity"/>
    <property type="evidence" value="ECO:0007669"/>
    <property type="project" value="InterPro"/>
</dbReference>
<dbReference type="PANTHER" id="PTHR30126:SF5">
    <property type="entry name" value="HTH-TYPE TRANSCRIPTIONAL ACTIVATOR CMPR"/>
    <property type="match status" value="1"/>
</dbReference>
<dbReference type="PANTHER" id="PTHR30126">
    <property type="entry name" value="HTH-TYPE TRANSCRIPTIONAL REGULATOR"/>
    <property type="match status" value="1"/>
</dbReference>
<dbReference type="Proteomes" id="UP000198729">
    <property type="component" value="Unassembled WGS sequence"/>
</dbReference>
<dbReference type="PRINTS" id="PR00039">
    <property type="entry name" value="HTHLYSR"/>
</dbReference>
<name>A0A1G5SDX6_9PROT</name>